<accession>A0A377JMM8</accession>
<protein>
    <submittedName>
        <fullName evidence="1">Siphovirus Gp157</fullName>
    </submittedName>
</protein>
<proteinExistence type="predicted"/>
<dbReference type="InterPro" id="IPR008840">
    <property type="entry name" value="Sipho_Gp157"/>
</dbReference>
<reference evidence="1 2" key="1">
    <citation type="submission" date="2018-06" db="EMBL/GenBank/DDBJ databases">
        <authorList>
            <consortium name="Pathogen Informatics"/>
            <person name="Doyle S."/>
        </authorList>
    </citation>
    <scope>NUCLEOTIDE SEQUENCE [LARGE SCALE GENOMIC DNA]</scope>
    <source>
        <strain evidence="1 2">NCTC10672</strain>
    </source>
</reference>
<dbReference type="Pfam" id="PF05565">
    <property type="entry name" value="Sipho_Gp157"/>
    <property type="match status" value="1"/>
</dbReference>
<name>A0A377JMM8_HAEPA</name>
<dbReference type="RefSeq" id="WP_115180821.1">
    <property type="nucleotide sequence ID" value="NZ_UGHY01000002.1"/>
</dbReference>
<organism evidence="1 2">
    <name type="scientific">Haemophilus parainfluenzae</name>
    <dbReference type="NCBI Taxonomy" id="729"/>
    <lineage>
        <taxon>Bacteria</taxon>
        <taxon>Pseudomonadati</taxon>
        <taxon>Pseudomonadota</taxon>
        <taxon>Gammaproteobacteria</taxon>
        <taxon>Pasteurellales</taxon>
        <taxon>Pasteurellaceae</taxon>
        <taxon>Haemophilus</taxon>
    </lineage>
</organism>
<evidence type="ECO:0000313" key="1">
    <source>
        <dbReference type="EMBL" id="STP06265.1"/>
    </source>
</evidence>
<dbReference type="AlphaFoldDB" id="A0A377JMM8"/>
<gene>
    <name evidence="1" type="ORF">NCTC10672_02286</name>
</gene>
<sequence>MKLYEITEQLENIKELLENPEFADNADIAKALDAVQQDFDKKAENVVYVIKNTEGDIEVIDAEIKRLQAMKKQRQNGIEQIKNYLKHNMEATGTVKINCPLFTISYCESKQSAVQLDEDLFLANNCDETLVNVKITANKTEIKARLKAGEEIPGAKLVDSQVLTIR</sequence>
<evidence type="ECO:0000313" key="2">
    <source>
        <dbReference type="Proteomes" id="UP000254186"/>
    </source>
</evidence>
<dbReference type="EMBL" id="UGHY01000002">
    <property type="protein sequence ID" value="STP06265.1"/>
    <property type="molecule type" value="Genomic_DNA"/>
</dbReference>
<dbReference type="Proteomes" id="UP000254186">
    <property type="component" value="Unassembled WGS sequence"/>
</dbReference>